<dbReference type="OrthoDB" id="3213869at2"/>
<dbReference type="InterPro" id="IPR027417">
    <property type="entry name" value="P-loop_NTPase"/>
</dbReference>
<dbReference type="HOGENOM" id="CLU_073290_1_0_5"/>
<organism evidence="1 2">
    <name type="scientific">Erythrobacter litoralis (strain HTCC2594)</name>
    <dbReference type="NCBI Taxonomy" id="314225"/>
    <lineage>
        <taxon>Bacteria</taxon>
        <taxon>Pseudomonadati</taxon>
        <taxon>Pseudomonadota</taxon>
        <taxon>Alphaproteobacteria</taxon>
        <taxon>Sphingomonadales</taxon>
        <taxon>Erythrobacteraceae</taxon>
        <taxon>Erythrobacter/Porphyrobacter group</taxon>
        <taxon>Erythrobacter</taxon>
    </lineage>
</organism>
<dbReference type="EMBL" id="CP000157">
    <property type="protein sequence ID" value="ABC62585.1"/>
    <property type="molecule type" value="Genomic_DNA"/>
</dbReference>
<reference evidence="2" key="1">
    <citation type="journal article" date="2009" name="J. Bacteriol.">
        <title>Complete genome sequence of Erythrobacter litoralis HTCC2594.</title>
        <authorList>
            <person name="Oh H.M."/>
            <person name="Giovannoni S.J."/>
            <person name="Ferriera S."/>
            <person name="Johnson J."/>
            <person name="Cho J.C."/>
        </authorList>
    </citation>
    <scope>NUCLEOTIDE SEQUENCE [LARGE SCALE GENOMIC DNA]</scope>
    <source>
        <strain evidence="2">HTCC2594</strain>
    </source>
</reference>
<dbReference type="AlphaFoldDB" id="Q2NCK6"/>
<dbReference type="SUPFAM" id="SSF53795">
    <property type="entry name" value="PEP carboxykinase-like"/>
    <property type="match status" value="1"/>
</dbReference>
<dbReference type="eggNOG" id="COG0237">
    <property type="taxonomic scope" value="Bacteria"/>
</dbReference>
<dbReference type="KEGG" id="eli:ELI_02465"/>
<accession>Q2NCK6</accession>
<protein>
    <recommendedName>
        <fullName evidence="3">HPr kinase/phosphorylase C-terminal domain-containing protein</fullName>
    </recommendedName>
</protein>
<evidence type="ECO:0008006" key="3">
    <source>
        <dbReference type="Google" id="ProtNLM"/>
    </source>
</evidence>
<name>Q2NCK6_ERYLH</name>
<dbReference type="STRING" id="314225.ELI_02465"/>
<evidence type="ECO:0000313" key="1">
    <source>
        <dbReference type="EMBL" id="ABC62585.1"/>
    </source>
</evidence>
<sequence>MGRFFYRHSGCHIVSELELPEWQAFALAGADAAIDETDIAIRLGDTLEAAPVPDHLPEVEGDTVRFSVPDTGKWEVSAGNAIEVHPLAGADPIAVRLFTLGTAWGVTGYQRGWPMLHGSAVMGPKGAVLFCGRQGAGKSTLAAALAERGCPLVSDDLSRAVPGRADRPTMLYPSSVRHKLWEEAIAGLGMTGREKVRDHMQMEKFHIATERHVPLDQPVPLVAIYALRFGGEIAIEREMGGDAAHMLLAQTAYRPRFLEAMGRLTEQAVYAAQISASVPIHGLTRPRDFGQLDAVCDRILAHMESH</sequence>
<gene>
    <name evidence="1" type="ordered locus">ELI_02465</name>
</gene>
<keyword evidence="2" id="KW-1185">Reference proteome</keyword>
<dbReference type="Gene3D" id="3.40.50.300">
    <property type="entry name" value="P-loop containing nucleotide triphosphate hydrolases"/>
    <property type="match status" value="1"/>
</dbReference>
<evidence type="ECO:0000313" key="2">
    <source>
        <dbReference type="Proteomes" id="UP000008808"/>
    </source>
</evidence>
<dbReference type="Proteomes" id="UP000008808">
    <property type="component" value="Chromosome"/>
</dbReference>
<proteinExistence type="predicted"/>